<comment type="caution">
    <text evidence="3">The sequence shown here is derived from an EMBL/GenBank/DDBJ whole genome shotgun (WGS) entry which is preliminary data.</text>
</comment>
<proteinExistence type="predicted"/>
<dbReference type="RefSeq" id="WP_247888273.1">
    <property type="nucleotide sequence ID" value="NZ_VITH01000005.1"/>
</dbReference>
<evidence type="ECO:0000256" key="2">
    <source>
        <dbReference type="SAM" id="MobiDB-lite"/>
    </source>
</evidence>
<feature type="coiled-coil region" evidence="1">
    <location>
        <begin position="74"/>
        <end position="108"/>
    </location>
</feature>
<dbReference type="EMBL" id="VITH01000005">
    <property type="protein sequence ID" value="TWA84258.1"/>
    <property type="molecule type" value="Genomic_DNA"/>
</dbReference>
<evidence type="ECO:0000313" key="4">
    <source>
        <dbReference type="Proteomes" id="UP000318529"/>
    </source>
</evidence>
<feature type="region of interest" description="Disordered" evidence="2">
    <location>
        <begin position="43"/>
        <end position="72"/>
    </location>
</feature>
<dbReference type="Proteomes" id="UP000318529">
    <property type="component" value="Unassembled WGS sequence"/>
</dbReference>
<name>A0A560CHB2_AZOBR</name>
<gene>
    <name evidence="3" type="ORF">FBZ83_105139</name>
</gene>
<organism evidence="3 4">
    <name type="scientific">Azospirillum brasilense</name>
    <dbReference type="NCBI Taxonomy" id="192"/>
    <lineage>
        <taxon>Bacteria</taxon>
        <taxon>Pseudomonadati</taxon>
        <taxon>Pseudomonadota</taxon>
        <taxon>Alphaproteobacteria</taxon>
        <taxon>Rhodospirillales</taxon>
        <taxon>Azospirillaceae</taxon>
        <taxon>Azospirillum</taxon>
    </lineage>
</organism>
<evidence type="ECO:0000313" key="3">
    <source>
        <dbReference type="EMBL" id="TWA84258.1"/>
    </source>
</evidence>
<sequence>MDPDKLAKVLAMAESEHQGEAQSALRAARIMLSRAGLSFRDLARGARPVSTAPEPPPAASAPPPDRPPPPDQLVQGLRRQVRDLELEVAGLKRQLEKSNGDMERQREEADRWRGLARETAEKLWDLGKALERKHSRHTSLDKRRAILDLLQDPNSALLADHEIARRVGTSPKLVAHWRRRLAIVGRKIRLLPVVPRGRGLWGGGRPAGSARGGAALEGKRQRWMGYPVAVTISDRNTSRPSGPPGKRP</sequence>
<dbReference type="AlphaFoldDB" id="A0A560CHB2"/>
<reference evidence="3 4" key="1">
    <citation type="submission" date="2019-06" db="EMBL/GenBank/DDBJ databases">
        <title>Genomic Encyclopedia of Type Strains, Phase IV (KMG-V): Genome sequencing to study the core and pangenomes of soil and plant-associated prokaryotes.</title>
        <authorList>
            <person name="Whitman W."/>
        </authorList>
    </citation>
    <scope>NUCLEOTIDE SEQUENCE [LARGE SCALE GENOMIC DNA]</scope>
    <source>
        <strain evidence="3 4">BR 11650</strain>
    </source>
</reference>
<keyword evidence="1" id="KW-0175">Coiled coil</keyword>
<protein>
    <submittedName>
        <fullName evidence="3">Uncharacterized protein</fullName>
    </submittedName>
</protein>
<feature type="compositionally biased region" description="Pro residues" evidence="2">
    <location>
        <begin position="53"/>
        <end position="71"/>
    </location>
</feature>
<evidence type="ECO:0000256" key="1">
    <source>
        <dbReference type="SAM" id="Coils"/>
    </source>
</evidence>
<accession>A0A560CHB2</accession>